<dbReference type="EMBL" id="JAYKOT010000003">
    <property type="protein sequence ID" value="MEB3429134.1"/>
    <property type="molecule type" value="Genomic_DNA"/>
</dbReference>
<dbReference type="SUPFAM" id="SSF159774">
    <property type="entry name" value="YerB-like"/>
    <property type="match status" value="1"/>
</dbReference>
<dbReference type="Pfam" id="PF17479">
    <property type="entry name" value="DUF3048_C"/>
    <property type="match status" value="1"/>
</dbReference>
<keyword evidence="4" id="KW-1185">Reference proteome</keyword>
<reference evidence="3 4" key="1">
    <citation type="submission" date="2024-01" db="EMBL/GenBank/DDBJ databases">
        <title>Complete genome sequence of Citroniella saccharovorans strain M6.X9, isolated from human fecal sample.</title>
        <authorList>
            <person name="Cheng G."/>
            <person name="Westerholm M."/>
            <person name="Schnurer A."/>
        </authorList>
    </citation>
    <scope>NUCLEOTIDE SEQUENCE [LARGE SCALE GENOMIC DNA]</scope>
    <source>
        <strain evidence="3 4">DSM 29873</strain>
    </source>
</reference>
<organism evidence="3 4">
    <name type="scientific">Citroniella saccharovorans</name>
    <dbReference type="NCBI Taxonomy" id="2053367"/>
    <lineage>
        <taxon>Bacteria</taxon>
        <taxon>Bacillati</taxon>
        <taxon>Bacillota</taxon>
        <taxon>Tissierellia</taxon>
        <taxon>Tissierellales</taxon>
        <taxon>Peptoniphilaceae</taxon>
        <taxon>Citroniella</taxon>
    </lineage>
</organism>
<accession>A0AAW9MXA9</accession>
<dbReference type="AlphaFoldDB" id="A0AAW9MXA9"/>
<comment type="caution">
    <text evidence="3">The sequence shown here is derived from an EMBL/GenBank/DDBJ whole genome shotgun (WGS) entry which is preliminary data.</text>
</comment>
<evidence type="ECO:0000259" key="2">
    <source>
        <dbReference type="Pfam" id="PF17479"/>
    </source>
</evidence>
<dbReference type="InterPro" id="IPR023158">
    <property type="entry name" value="YerB-like_sf"/>
</dbReference>
<evidence type="ECO:0000259" key="1">
    <source>
        <dbReference type="Pfam" id="PF11258"/>
    </source>
</evidence>
<dbReference type="InterPro" id="IPR035328">
    <property type="entry name" value="DUF3048_C"/>
</dbReference>
<dbReference type="RefSeq" id="WP_324620450.1">
    <property type="nucleotide sequence ID" value="NZ_JAYKOT010000003.1"/>
</dbReference>
<dbReference type="Pfam" id="PF11258">
    <property type="entry name" value="DUF3048"/>
    <property type="match status" value="1"/>
</dbReference>
<evidence type="ECO:0000313" key="4">
    <source>
        <dbReference type="Proteomes" id="UP001357733"/>
    </source>
</evidence>
<gene>
    <name evidence="3" type="ORF">VLK81_03705</name>
</gene>
<proteinExistence type="predicted"/>
<protein>
    <submittedName>
        <fullName evidence="3">DUF3048 domain-containing protein</fullName>
    </submittedName>
</protein>
<feature type="domain" description="DUF3048" evidence="2">
    <location>
        <begin position="180"/>
        <end position="286"/>
    </location>
</feature>
<dbReference type="Proteomes" id="UP001357733">
    <property type="component" value="Unassembled WGS sequence"/>
</dbReference>
<dbReference type="Gene3D" id="3.50.90.10">
    <property type="entry name" value="YerB-like"/>
    <property type="match status" value="1"/>
</dbReference>
<evidence type="ECO:0000313" key="3">
    <source>
        <dbReference type="EMBL" id="MEB3429134.1"/>
    </source>
</evidence>
<dbReference type="InterPro" id="IPR021416">
    <property type="entry name" value="DUF3048_N"/>
</dbReference>
<feature type="domain" description="DUF3048" evidence="1">
    <location>
        <begin position="5"/>
        <end position="148"/>
    </location>
</feature>
<sequence>MKNPLTGLPLDNQTYKGRIISVMIDNHPDARFQAGLSDAGIIYEMEAEANIPRIIALFYNSKTRLIGPIRSLRPYFFDYIKEHDGLLVRYGGSPNADNIVYSEGYEEIDGMTTSSEYIWRSSETGTVAPHNAFTNPDAIEKAIKTYGYKEELDKNPVFKFSLREKKNEKVQGKTCNKITFSYTSGLNTSYTYSDYEKEYKKMSDGKDHIDFLTQKPLSFKNILVQKVYMGFESDGVHRTMDNVGEGEGYYLTNGKIYNIRWKKEDKNSPTKYFLQDEELELNPGKTAVQINDISKNIEIE</sequence>
<name>A0AAW9MXA9_9FIRM</name>